<comment type="caution">
    <text evidence="1">The sequence shown here is derived from an EMBL/GenBank/DDBJ whole genome shotgun (WGS) entry which is preliminary data.</text>
</comment>
<evidence type="ECO:0000313" key="2">
    <source>
        <dbReference type="Proteomes" id="UP000886998"/>
    </source>
</evidence>
<proteinExistence type="predicted"/>
<dbReference type="Proteomes" id="UP000886998">
    <property type="component" value="Unassembled WGS sequence"/>
</dbReference>
<evidence type="ECO:0000313" key="1">
    <source>
        <dbReference type="EMBL" id="GFY79040.1"/>
    </source>
</evidence>
<protein>
    <submittedName>
        <fullName evidence="1">Uncharacterized protein</fullName>
    </submittedName>
</protein>
<reference evidence="1" key="1">
    <citation type="submission" date="2020-08" db="EMBL/GenBank/DDBJ databases">
        <title>Multicomponent nature underlies the extraordinary mechanical properties of spider dragline silk.</title>
        <authorList>
            <person name="Kono N."/>
            <person name="Nakamura H."/>
            <person name="Mori M."/>
            <person name="Yoshida Y."/>
            <person name="Ohtoshi R."/>
            <person name="Malay A.D."/>
            <person name="Moran D.A.P."/>
            <person name="Tomita M."/>
            <person name="Numata K."/>
            <person name="Arakawa K."/>
        </authorList>
    </citation>
    <scope>NUCLEOTIDE SEQUENCE</scope>
</reference>
<gene>
    <name evidence="1" type="ORF">TNIN_171211</name>
</gene>
<dbReference type="EMBL" id="BMAV01023379">
    <property type="protein sequence ID" value="GFY79040.1"/>
    <property type="molecule type" value="Genomic_DNA"/>
</dbReference>
<accession>A0A8X7CTU1</accession>
<name>A0A8X7CTU1_9ARAC</name>
<organism evidence="1 2">
    <name type="scientific">Trichonephila inaurata madagascariensis</name>
    <dbReference type="NCBI Taxonomy" id="2747483"/>
    <lineage>
        <taxon>Eukaryota</taxon>
        <taxon>Metazoa</taxon>
        <taxon>Ecdysozoa</taxon>
        <taxon>Arthropoda</taxon>
        <taxon>Chelicerata</taxon>
        <taxon>Arachnida</taxon>
        <taxon>Araneae</taxon>
        <taxon>Araneomorphae</taxon>
        <taxon>Entelegynae</taxon>
        <taxon>Araneoidea</taxon>
        <taxon>Nephilidae</taxon>
        <taxon>Trichonephila</taxon>
        <taxon>Trichonephila inaurata</taxon>
    </lineage>
</organism>
<sequence length="90" mass="10632">MRVIGVGCENKTETRDWVLNDSLKRPCGPAFWKNRYSVSFLFRVEEKDAIVPEMQINTENSRMENITCAIKRPLFQKLNKTIPFYSFQKQ</sequence>
<dbReference type="AlphaFoldDB" id="A0A8X7CTU1"/>
<keyword evidence="2" id="KW-1185">Reference proteome</keyword>